<dbReference type="CDD" id="cd01335">
    <property type="entry name" value="Radical_SAM"/>
    <property type="match status" value="1"/>
</dbReference>
<dbReference type="InterPro" id="IPR004559">
    <property type="entry name" value="HemW-like"/>
</dbReference>
<dbReference type="RefSeq" id="WP_169553074.1">
    <property type="nucleotide sequence ID" value="NZ_CP051677.1"/>
</dbReference>
<comment type="subcellular location">
    <subcellularLocation>
        <location evidence="2">Cytoplasm</location>
    </subcellularLocation>
</comment>
<keyword evidence="2" id="KW-0004">4Fe-4S</keyword>
<dbReference type="EMBL" id="CP051677">
    <property type="protein sequence ID" value="QJD81055.1"/>
    <property type="molecule type" value="Genomic_DNA"/>
</dbReference>
<dbReference type="Gene3D" id="3.80.30.20">
    <property type="entry name" value="tm_1862 like domain"/>
    <property type="match status" value="1"/>
</dbReference>
<evidence type="ECO:0000256" key="1">
    <source>
        <dbReference type="ARBA" id="ARBA00006100"/>
    </source>
</evidence>
<comment type="function">
    <text evidence="2">Probably acts as a heme chaperone, transferring heme to an unknown acceptor. Binds one molecule of heme per monomer, possibly covalently. Binds 1 [4Fe-4S] cluster. The cluster is coordinated with 3 cysteines and an exchangeable S-adenosyl-L-methionine.</text>
</comment>
<sequence length="374" mass="41750">MHLYVHIPFCKQACHYCDFHFSTNLSRKAELVDAICAEINLQREYLPSQTLETIYLGGGTPSLLTEAELGRLFETIHGQYTVAPDAEITLEANPDDLADPAKLTMLRRYVNRLSIGIQTFDETSLRWMNRAHNAAEAFASVDRARQAGFANLSVDLIYGIPNRAESVWETDLATMLSLDVPHLSAYALTIEPDTAFGRWERSGKLPPADEQLAATQFEQLTTALTGAGYEHYEISNFAKPGHYARHNTAYWQRRPYLGVGPSAHSYNGTSRQYNVANNACYIADIRQGVLPATVEELTVADQVNEYLLTGLRTQWGCSLAELDALLGADFTQKQRRELAELDKTGWLLRDGDLLRLTPAGKLFADRVAATLFVE</sequence>
<dbReference type="SFLD" id="SFLDG01065">
    <property type="entry name" value="anaerobic_coproporphyrinogen-I"/>
    <property type="match status" value="1"/>
</dbReference>
<dbReference type="SFLD" id="SFLDS00029">
    <property type="entry name" value="Radical_SAM"/>
    <property type="match status" value="1"/>
</dbReference>
<dbReference type="Proteomes" id="UP000501128">
    <property type="component" value="Chromosome"/>
</dbReference>
<dbReference type="KEGG" id="srho:HH216_23490"/>
<dbReference type="PANTHER" id="PTHR13932:SF5">
    <property type="entry name" value="RADICAL S-ADENOSYL METHIONINE DOMAIN-CONTAINING PROTEIN 1, MITOCHONDRIAL"/>
    <property type="match status" value="1"/>
</dbReference>
<dbReference type="InterPro" id="IPR023404">
    <property type="entry name" value="rSAM_horseshoe"/>
</dbReference>
<dbReference type="InterPro" id="IPR006638">
    <property type="entry name" value="Elp3/MiaA/NifB-like_rSAM"/>
</dbReference>
<organism evidence="4 5">
    <name type="scientific">Spirosoma rhododendri</name>
    <dbReference type="NCBI Taxonomy" id="2728024"/>
    <lineage>
        <taxon>Bacteria</taxon>
        <taxon>Pseudomonadati</taxon>
        <taxon>Bacteroidota</taxon>
        <taxon>Cytophagia</taxon>
        <taxon>Cytophagales</taxon>
        <taxon>Cytophagaceae</taxon>
        <taxon>Spirosoma</taxon>
    </lineage>
</organism>
<dbReference type="SFLD" id="SFLDF00562">
    <property type="entry name" value="HemN-like__clustered_with_heat"/>
    <property type="match status" value="1"/>
</dbReference>
<dbReference type="InterPro" id="IPR058240">
    <property type="entry name" value="rSAM_sf"/>
</dbReference>
<protein>
    <recommendedName>
        <fullName evidence="2">Heme chaperone HemW</fullName>
    </recommendedName>
</protein>
<dbReference type="SFLD" id="SFLDF00288">
    <property type="entry name" value="HemN-like__clustered_with_nucl"/>
    <property type="match status" value="1"/>
</dbReference>
<dbReference type="GO" id="GO:0051539">
    <property type="term" value="F:4 iron, 4 sulfur cluster binding"/>
    <property type="evidence" value="ECO:0007669"/>
    <property type="project" value="UniProtKB-UniRule"/>
</dbReference>
<name>A0A7L5DSD9_9BACT</name>
<evidence type="ECO:0000256" key="2">
    <source>
        <dbReference type="RuleBase" id="RU364116"/>
    </source>
</evidence>
<dbReference type="Pfam" id="PF04055">
    <property type="entry name" value="Radical_SAM"/>
    <property type="match status" value="1"/>
</dbReference>
<keyword evidence="2" id="KW-0411">Iron-sulfur</keyword>
<dbReference type="SUPFAM" id="SSF102114">
    <property type="entry name" value="Radical SAM enzymes"/>
    <property type="match status" value="1"/>
</dbReference>
<keyword evidence="2" id="KW-0949">S-adenosyl-L-methionine</keyword>
<dbReference type="SMART" id="SM00729">
    <property type="entry name" value="Elp3"/>
    <property type="match status" value="1"/>
</dbReference>
<evidence type="ECO:0000313" key="5">
    <source>
        <dbReference type="Proteomes" id="UP000501128"/>
    </source>
</evidence>
<dbReference type="Pfam" id="PF06969">
    <property type="entry name" value="HemN_C"/>
    <property type="match status" value="1"/>
</dbReference>
<dbReference type="InterPro" id="IPR010723">
    <property type="entry name" value="HemN_C"/>
</dbReference>
<gene>
    <name evidence="4" type="primary">hemW</name>
    <name evidence="4" type="ORF">HH216_23490</name>
</gene>
<evidence type="ECO:0000259" key="3">
    <source>
        <dbReference type="PROSITE" id="PS51918"/>
    </source>
</evidence>
<keyword evidence="2" id="KW-0963">Cytoplasm</keyword>
<dbReference type="GO" id="GO:0006779">
    <property type="term" value="P:porphyrin-containing compound biosynthetic process"/>
    <property type="evidence" value="ECO:0007669"/>
    <property type="project" value="InterPro"/>
</dbReference>
<dbReference type="InterPro" id="IPR034505">
    <property type="entry name" value="Coproporphyrinogen-III_oxidase"/>
</dbReference>
<dbReference type="PROSITE" id="PS51918">
    <property type="entry name" value="RADICAL_SAM"/>
    <property type="match status" value="1"/>
</dbReference>
<evidence type="ECO:0000313" key="4">
    <source>
        <dbReference type="EMBL" id="QJD81055.1"/>
    </source>
</evidence>
<dbReference type="NCBIfam" id="TIGR00539">
    <property type="entry name" value="hemN_rel"/>
    <property type="match status" value="1"/>
</dbReference>
<dbReference type="GO" id="GO:0046872">
    <property type="term" value="F:metal ion binding"/>
    <property type="evidence" value="ECO:0007669"/>
    <property type="project" value="UniProtKB-UniRule"/>
</dbReference>
<accession>A0A7L5DSD9</accession>
<dbReference type="InterPro" id="IPR007197">
    <property type="entry name" value="rSAM"/>
</dbReference>
<dbReference type="GO" id="GO:0005737">
    <property type="term" value="C:cytoplasm"/>
    <property type="evidence" value="ECO:0007669"/>
    <property type="project" value="UniProtKB-SubCell"/>
</dbReference>
<proteinExistence type="inferred from homology"/>
<keyword evidence="2" id="KW-0408">Iron</keyword>
<reference evidence="4 5" key="1">
    <citation type="submission" date="2020-04" db="EMBL/GenBank/DDBJ databases">
        <title>Genome sequencing of novel species.</title>
        <authorList>
            <person name="Heo J."/>
            <person name="Kim S.-J."/>
            <person name="Kim J.-S."/>
            <person name="Hong S.-B."/>
            <person name="Kwon S.-W."/>
        </authorList>
    </citation>
    <scope>NUCLEOTIDE SEQUENCE [LARGE SCALE GENOMIC DNA]</scope>
    <source>
        <strain evidence="4 5">CJU-R4</strain>
    </source>
</reference>
<keyword evidence="2" id="KW-0479">Metal-binding</keyword>
<dbReference type="GO" id="GO:0004109">
    <property type="term" value="F:coproporphyrinogen oxidase activity"/>
    <property type="evidence" value="ECO:0007669"/>
    <property type="project" value="InterPro"/>
</dbReference>
<dbReference type="AlphaFoldDB" id="A0A7L5DSD9"/>
<dbReference type="PANTHER" id="PTHR13932">
    <property type="entry name" value="COPROPORPHYRINIGEN III OXIDASE"/>
    <property type="match status" value="1"/>
</dbReference>
<comment type="similarity">
    <text evidence="1">Belongs to the anaerobic coproporphyrinogen-III oxidase family. HemW subfamily.</text>
</comment>
<keyword evidence="5" id="KW-1185">Reference proteome</keyword>
<feature type="domain" description="Radical SAM core" evidence="3">
    <location>
        <begin position="1"/>
        <end position="230"/>
    </location>
</feature>
<keyword evidence="2" id="KW-0143">Chaperone</keyword>
<keyword evidence="2" id="KW-0349">Heme</keyword>